<keyword evidence="1" id="KW-0472">Membrane</keyword>
<reference evidence="2 3" key="1">
    <citation type="submission" date="2015-12" db="EMBL/GenBank/DDBJ databases">
        <title>The genome of Folsomia candida.</title>
        <authorList>
            <person name="Faddeeva A."/>
            <person name="Derks M.F."/>
            <person name="Anvar Y."/>
            <person name="Smit S."/>
            <person name="Van Straalen N."/>
            <person name="Roelofs D."/>
        </authorList>
    </citation>
    <scope>NUCLEOTIDE SEQUENCE [LARGE SCALE GENOMIC DNA]</scope>
    <source>
        <strain evidence="2 3">VU population</strain>
        <tissue evidence="2">Whole body</tissue>
    </source>
</reference>
<protein>
    <submittedName>
        <fullName evidence="2">Uncharacterized protein</fullName>
    </submittedName>
</protein>
<gene>
    <name evidence="2" type="ORF">Fcan01_00476</name>
</gene>
<sequence>MSNNPIQIDHLLDHVSPCNLHIIHDGIDSSTFHSNGNHLPTEIFFPSPYKYPDIGETSHITFPAIDVTKSRFGTCRIAIVLMNFFTSLSSKWRNHHKQKNWMEFVNEEHFFVNSTNGFFVRDKKLFVVVVGHREKAGGLSLFMQFETFSKHVYNLGITFISREGDNLISFCVKGQDGEDVHEGNLNCVDKMDNLVTIFIKLSMPPKYWCFAVKQFNLQKDSFKIDITLVNNIDPFNPFDRSNPYTVEHLAQAVFRKANATLFSEGSQIIKLAQFELEDITEDHWVYTTVNLKFVGFQFLTCYVESYLTFRFYLDPFQPNLWVGLGICLFLITAIVWMYVRNAEVGNVSFSPWLFVLSSLLEEAYLVPMKIVKLIIFPYRLGVRDYEIFHNTSFVDLQNQHDSSNCYKLLSTPVQFPGYTVFEFKFLIYLKHVLDHLLQAHLRWDEGPESVPLLEWPHLALMLQLLNPHHAHFPKEIDYSRKDLTVTDVQKNIETEVVDCSRKTVFIAKSDLLQFEYEFLTWSYYGTKFHKGKEILNPLQVGLIFEGEGLSKVPKYYKGLIETGIYARVEKEVESMAMSDREQAINRRNERSFSLGLDGGIVTLFILCGVVVTSSILCFWFEYRIKIARLLGVLKNRKIDKMMLDSFYECKTLSRKKNIPVTR</sequence>
<keyword evidence="3" id="KW-1185">Reference proteome</keyword>
<keyword evidence="1" id="KW-0812">Transmembrane</keyword>
<feature type="transmembrane region" description="Helical" evidence="1">
    <location>
        <begin position="320"/>
        <end position="339"/>
    </location>
</feature>
<feature type="transmembrane region" description="Helical" evidence="1">
    <location>
        <begin position="600"/>
        <end position="620"/>
    </location>
</feature>
<dbReference type="AlphaFoldDB" id="A0A226F6K1"/>
<comment type="caution">
    <text evidence="2">The sequence shown here is derived from an EMBL/GenBank/DDBJ whole genome shotgun (WGS) entry which is preliminary data.</text>
</comment>
<dbReference type="EMBL" id="LNIX01000001">
    <property type="protein sequence ID" value="OXA64831.1"/>
    <property type="molecule type" value="Genomic_DNA"/>
</dbReference>
<proteinExistence type="predicted"/>
<evidence type="ECO:0000256" key="1">
    <source>
        <dbReference type="SAM" id="Phobius"/>
    </source>
</evidence>
<name>A0A226F6K1_FOLCA</name>
<organism evidence="2 3">
    <name type="scientific">Folsomia candida</name>
    <name type="common">Springtail</name>
    <dbReference type="NCBI Taxonomy" id="158441"/>
    <lineage>
        <taxon>Eukaryota</taxon>
        <taxon>Metazoa</taxon>
        <taxon>Ecdysozoa</taxon>
        <taxon>Arthropoda</taxon>
        <taxon>Hexapoda</taxon>
        <taxon>Collembola</taxon>
        <taxon>Entomobryomorpha</taxon>
        <taxon>Isotomoidea</taxon>
        <taxon>Isotomidae</taxon>
        <taxon>Proisotominae</taxon>
        <taxon>Folsomia</taxon>
    </lineage>
</organism>
<evidence type="ECO:0000313" key="3">
    <source>
        <dbReference type="Proteomes" id="UP000198287"/>
    </source>
</evidence>
<dbReference type="Proteomes" id="UP000198287">
    <property type="component" value="Unassembled WGS sequence"/>
</dbReference>
<accession>A0A226F6K1</accession>
<evidence type="ECO:0000313" key="2">
    <source>
        <dbReference type="EMBL" id="OXA64831.1"/>
    </source>
</evidence>
<dbReference type="OrthoDB" id="8299140at2759"/>
<keyword evidence="1" id="KW-1133">Transmembrane helix</keyword>